<organism evidence="2 3">
    <name type="scientific">Paenibacillus swuensis</name>
    <dbReference type="NCBI Taxonomy" id="1178515"/>
    <lineage>
        <taxon>Bacteria</taxon>
        <taxon>Bacillati</taxon>
        <taxon>Bacillota</taxon>
        <taxon>Bacilli</taxon>
        <taxon>Bacillales</taxon>
        <taxon>Paenibacillaceae</taxon>
        <taxon>Paenibacillus</taxon>
    </lineage>
</organism>
<feature type="domain" description="NmrA-like" evidence="1">
    <location>
        <begin position="2"/>
        <end position="226"/>
    </location>
</feature>
<accession>A0A172TL75</accession>
<gene>
    <name evidence="2" type="ORF">SY83_16780</name>
</gene>
<dbReference type="STRING" id="1178515.SY83_16780"/>
<dbReference type="OrthoDB" id="339107at2"/>
<sequence length="285" mass="32069">MSKMLVTGFTGNVGYEVAQAVRARGGDMVCGVRNVERAQSVHGDSYEYTVLDYGKPETYDSALAGIDRIFLNYPPETEFDAFHAFIDRAKVRGVQHITYLSIKDVQFMPFVPHYKNEKAIIRSGVPYTFVRAGYFMQNMNLFLLDELQKNQRIYVAAGKGKTSFIDVRDIAEVAAVSLLEGDQHKYKKYALTGAEAFDFYEVARRMSEVLGFTITYSNPTIKEFKTYMLGKGLDPGYVNVVTGIHMATKIGLAGGITGTFTTLTGNTPRKLEQYVKDYRDYFVTK</sequence>
<dbReference type="CDD" id="cd05269">
    <property type="entry name" value="TMR_SDR_a"/>
    <property type="match status" value="1"/>
</dbReference>
<dbReference type="InterPro" id="IPR051604">
    <property type="entry name" value="Ergot_Alk_Oxidoreductase"/>
</dbReference>
<dbReference type="PANTHER" id="PTHR43162:SF1">
    <property type="entry name" value="PRESTALK A DIFFERENTIATION PROTEIN A"/>
    <property type="match status" value="1"/>
</dbReference>
<dbReference type="SUPFAM" id="SSF51735">
    <property type="entry name" value="NAD(P)-binding Rossmann-fold domains"/>
    <property type="match status" value="1"/>
</dbReference>
<dbReference type="InterPro" id="IPR036291">
    <property type="entry name" value="NAD(P)-bd_dom_sf"/>
</dbReference>
<proteinExistence type="predicted"/>
<dbReference type="Gene3D" id="3.40.50.720">
    <property type="entry name" value="NAD(P)-binding Rossmann-like Domain"/>
    <property type="match status" value="1"/>
</dbReference>
<evidence type="ECO:0000313" key="2">
    <source>
        <dbReference type="EMBL" id="ANE47664.1"/>
    </source>
</evidence>
<dbReference type="InterPro" id="IPR008030">
    <property type="entry name" value="NmrA-like"/>
</dbReference>
<keyword evidence="3" id="KW-1185">Reference proteome</keyword>
<dbReference type="KEGG" id="pswu:SY83_16780"/>
<dbReference type="RefSeq" id="WP_068608583.1">
    <property type="nucleotide sequence ID" value="NZ_CP011388.1"/>
</dbReference>
<dbReference type="Proteomes" id="UP000076927">
    <property type="component" value="Chromosome"/>
</dbReference>
<dbReference type="PANTHER" id="PTHR43162">
    <property type="match status" value="1"/>
</dbReference>
<evidence type="ECO:0000313" key="3">
    <source>
        <dbReference type="Proteomes" id="UP000076927"/>
    </source>
</evidence>
<dbReference type="EMBL" id="CP011388">
    <property type="protein sequence ID" value="ANE47664.1"/>
    <property type="molecule type" value="Genomic_DNA"/>
</dbReference>
<dbReference type="Gene3D" id="3.90.25.10">
    <property type="entry name" value="UDP-galactose 4-epimerase, domain 1"/>
    <property type="match status" value="1"/>
</dbReference>
<dbReference type="Pfam" id="PF05368">
    <property type="entry name" value="NmrA"/>
    <property type="match status" value="1"/>
</dbReference>
<reference evidence="2 3" key="1">
    <citation type="submission" date="2015-01" db="EMBL/GenBank/DDBJ databases">
        <title>Paenibacillus swuensis/DY6/whole genome sequencing.</title>
        <authorList>
            <person name="Kim M.K."/>
            <person name="Srinivasan S."/>
            <person name="Lee J.-J."/>
        </authorList>
    </citation>
    <scope>NUCLEOTIDE SEQUENCE [LARGE SCALE GENOMIC DNA]</scope>
    <source>
        <strain evidence="2 3">DY6</strain>
    </source>
</reference>
<protein>
    <recommendedName>
        <fullName evidence="1">NmrA-like domain-containing protein</fullName>
    </recommendedName>
</protein>
<dbReference type="PATRIC" id="fig|1178515.4.peg.3373"/>
<dbReference type="AlphaFoldDB" id="A0A172TL75"/>
<name>A0A172TL75_9BACL</name>
<evidence type="ECO:0000259" key="1">
    <source>
        <dbReference type="Pfam" id="PF05368"/>
    </source>
</evidence>